<name>A0A8R1TUB3_ONCVO</name>
<evidence type="ECO:0000256" key="1">
    <source>
        <dbReference type="SAM" id="Phobius"/>
    </source>
</evidence>
<keyword evidence="1" id="KW-0812">Transmembrane</keyword>
<keyword evidence="1" id="KW-1133">Transmembrane helix</keyword>
<sequence length="135" mass="15986">MRVLPLNKGLYTDQTHVHENQLFIDVGKKRFRTKYGCILCVISSVAKSLLGMMMMNWRQSDFKVLVLYGRKSFRLITDLTKIFKFNTLPIMCKIVYERLCECRLGKRIEKISSFEKELRLNEPLVWISLDFRTSI</sequence>
<keyword evidence="1" id="KW-0472">Membrane</keyword>
<protein>
    <submittedName>
        <fullName evidence="2">Uncharacterized protein</fullName>
    </submittedName>
</protein>
<keyword evidence="3" id="KW-1185">Reference proteome</keyword>
<accession>A0A8R1TUB3</accession>
<dbReference type="AlphaFoldDB" id="A0A8R1TUB3"/>
<reference evidence="2" key="2">
    <citation type="submission" date="2022-06" db="UniProtKB">
        <authorList>
            <consortium name="EnsemblMetazoa"/>
        </authorList>
    </citation>
    <scope>IDENTIFICATION</scope>
</reference>
<proteinExistence type="predicted"/>
<dbReference type="Proteomes" id="UP000024404">
    <property type="component" value="Unassembled WGS sequence"/>
</dbReference>
<evidence type="ECO:0000313" key="3">
    <source>
        <dbReference type="Proteomes" id="UP000024404"/>
    </source>
</evidence>
<dbReference type="EnsemblMetazoa" id="OVOC4484.1">
    <property type="protein sequence ID" value="OVOC4484.1"/>
    <property type="gene ID" value="WBGene00241293"/>
</dbReference>
<feature type="transmembrane region" description="Helical" evidence="1">
    <location>
        <begin position="35"/>
        <end position="57"/>
    </location>
</feature>
<dbReference type="EMBL" id="CMVM020000132">
    <property type="status" value="NOT_ANNOTATED_CDS"/>
    <property type="molecule type" value="Genomic_DNA"/>
</dbReference>
<organism evidence="2 3">
    <name type="scientific">Onchocerca volvulus</name>
    <dbReference type="NCBI Taxonomy" id="6282"/>
    <lineage>
        <taxon>Eukaryota</taxon>
        <taxon>Metazoa</taxon>
        <taxon>Ecdysozoa</taxon>
        <taxon>Nematoda</taxon>
        <taxon>Chromadorea</taxon>
        <taxon>Rhabditida</taxon>
        <taxon>Spirurina</taxon>
        <taxon>Spiruromorpha</taxon>
        <taxon>Filarioidea</taxon>
        <taxon>Onchocercidae</taxon>
        <taxon>Onchocerca</taxon>
    </lineage>
</organism>
<reference evidence="3" key="1">
    <citation type="submission" date="2013-10" db="EMBL/GenBank/DDBJ databases">
        <title>Genome sequencing of Onchocerca volvulus.</title>
        <authorList>
            <person name="Cotton J."/>
            <person name="Tsai J."/>
            <person name="Stanley E."/>
            <person name="Tracey A."/>
            <person name="Holroyd N."/>
            <person name="Lustigman S."/>
            <person name="Berriman M."/>
        </authorList>
    </citation>
    <scope>NUCLEOTIDE SEQUENCE</scope>
</reference>
<evidence type="ECO:0000313" key="2">
    <source>
        <dbReference type="EnsemblMetazoa" id="OVOC4484.1"/>
    </source>
</evidence>